<accession>A0A0K2TJJ1</accession>
<sequence length="50" mass="5746">KNLYIVTEYKFFRGFISKLPGVVHINIVKSSFDVDPSASITGWIRSQKEE</sequence>
<protein>
    <submittedName>
        <fullName evidence="1">Uncharacterized protein</fullName>
    </submittedName>
</protein>
<feature type="non-terminal residue" evidence="1">
    <location>
        <position position="1"/>
    </location>
</feature>
<dbReference type="EMBL" id="HACA01008857">
    <property type="protein sequence ID" value="CDW26218.1"/>
    <property type="molecule type" value="Transcribed_RNA"/>
</dbReference>
<name>A0A0K2TJJ1_LEPSM</name>
<reference evidence="1" key="1">
    <citation type="submission" date="2014-05" db="EMBL/GenBank/DDBJ databases">
        <authorList>
            <person name="Chronopoulou M."/>
        </authorList>
    </citation>
    <scope>NUCLEOTIDE SEQUENCE</scope>
    <source>
        <tissue evidence="1">Whole organism</tissue>
    </source>
</reference>
<organism evidence="1">
    <name type="scientific">Lepeophtheirus salmonis</name>
    <name type="common">Salmon louse</name>
    <name type="synonym">Caligus salmonis</name>
    <dbReference type="NCBI Taxonomy" id="72036"/>
    <lineage>
        <taxon>Eukaryota</taxon>
        <taxon>Metazoa</taxon>
        <taxon>Ecdysozoa</taxon>
        <taxon>Arthropoda</taxon>
        <taxon>Crustacea</taxon>
        <taxon>Multicrustacea</taxon>
        <taxon>Hexanauplia</taxon>
        <taxon>Copepoda</taxon>
        <taxon>Siphonostomatoida</taxon>
        <taxon>Caligidae</taxon>
        <taxon>Lepeophtheirus</taxon>
    </lineage>
</organism>
<proteinExistence type="predicted"/>
<evidence type="ECO:0000313" key="1">
    <source>
        <dbReference type="EMBL" id="CDW26218.1"/>
    </source>
</evidence>
<dbReference type="AlphaFoldDB" id="A0A0K2TJJ1"/>